<evidence type="ECO:0008006" key="2">
    <source>
        <dbReference type="Google" id="ProtNLM"/>
    </source>
</evidence>
<accession>A0A8S5PC62</accession>
<dbReference type="InterPro" id="IPR010064">
    <property type="entry name" value="HK97-gp10_tail"/>
</dbReference>
<proteinExistence type="predicted"/>
<reference evidence="1" key="1">
    <citation type="journal article" date="2021" name="Proc. Natl. Acad. Sci. U.S.A.">
        <title>A Catalog of Tens of Thousands of Viruses from Human Metagenomes Reveals Hidden Associations with Chronic Diseases.</title>
        <authorList>
            <person name="Tisza M.J."/>
            <person name="Buck C.B."/>
        </authorList>
    </citation>
    <scope>NUCLEOTIDE SEQUENCE</scope>
    <source>
        <strain evidence="1">Ct2Pw37</strain>
    </source>
</reference>
<protein>
    <recommendedName>
        <fullName evidence="2">HK97 gp10 family phage protein</fullName>
    </recommendedName>
</protein>
<dbReference type="Pfam" id="PF04883">
    <property type="entry name" value="HK97-gp10_like"/>
    <property type="match status" value="1"/>
</dbReference>
<dbReference type="EMBL" id="BK015374">
    <property type="protein sequence ID" value="DAE03812.1"/>
    <property type="molecule type" value="Genomic_DNA"/>
</dbReference>
<evidence type="ECO:0000313" key="1">
    <source>
        <dbReference type="EMBL" id="DAE03812.1"/>
    </source>
</evidence>
<name>A0A8S5PC62_9CAUD</name>
<sequence length="142" mass="16462">MANFEEELPRELIKQFEGLEDNATEMMKEMTKVGADIVYKNVKSNMKKSFKTTKALEKGLRITKVYRTSNDEIASKIAFYGYDKEKKSKQYPSGVPIPLIALAREYGTSSGEKKKPFFRKSFKKKEIEDAMLKIQEKYLPKE</sequence>
<organism evidence="1">
    <name type="scientific">Myoviridae sp. ct2Pw37</name>
    <dbReference type="NCBI Taxonomy" id="2825021"/>
    <lineage>
        <taxon>Viruses</taxon>
        <taxon>Duplodnaviria</taxon>
        <taxon>Heunggongvirae</taxon>
        <taxon>Uroviricota</taxon>
        <taxon>Caudoviricetes</taxon>
    </lineage>
</organism>